<organism evidence="3 4">
    <name type="scientific">Crepidotus variabilis</name>
    <dbReference type="NCBI Taxonomy" id="179855"/>
    <lineage>
        <taxon>Eukaryota</taxon>
        <taxon>Fungi</taxon>
        <taxon>Dikarya</taxon>
        <taxon>Basidiomycota</taxon>
        <taxon>Agaricomycotina</taxon>
        <taxon>Agaricomycetes</taxon>
        <taxon>Agaricomycetidae</taxon>
        <taxon>Agaricales</taxon>
        <taxon>Agaricineae</taxon>
        <taxon>Crepidotaceae</taxon>
        <taxon>Crepidotus</taxon>
    </lineage>
</organism>
<evidence type="ECO:0000313" key="3">
    <source>
        <dbReference type="EMBL" id="KAF9522074.1"/>
    </source>
</evidence>
<dbReference type="InterPro" id="IPR027417">
    <property type="entry name" value="P-loop_NTPase"/>
</dbReference>
<protein>
    <recommendedName>
        <fullName evidence="2">Nephrocystin 3-like N-terminal domain-containing protein</fullName>
    </recommendedName>
</protein>
<accession>A0A9P6E3W6</accession>
<dbReference type="PANTHER" id="PTHR10039">
    <property type="entry name" value="AMELOGENIN"/>
    <property type="match status" value="1"/>
</dbReference>
<proteinExistence type="predicted"/>
<dbReference type="SUPFAM" id="SSF52540">
    <property type="entry name" value="P-loop containing nucleoside triphosphate hydrolases"/>
    <property type="match status" value="1"/>
</dbReference>
<dbReference type="Pfam" id="PF24883">
    <property type="entry name" value="NPHP3_N"/>
    <property type="match status" value="1"/>
</dbReference>
<keyword evidence="1" id="KW-0677">Repeat</keyword>
<name>A0A9P6E3W6_9AGAR</name>
<keyword evidence="4" id="KW-1185">Reference proteome</keyword>
<reference evidence="3" key="1">
    <citation type="submission" date="2020-11" db="EMBL/GenBank/DDBJ databases">
        <authorList>
            <consortium name="DOE Joint Genome Institute"/>
            <person name="Ahrendt S."/>
            <person name="Riley R."/>
            <person name="Andreopoulos W."/>
            <person name="Labutti K."/>
            <person name="Pangilinan J."/>
            <person name="Ruiz-Duenas F.J."/>
            <person name="Barrasa J.M."/>
            <person name="Sanchez-Garcia M."/>
            <person name="Camarero S."/>
            <person name="Miyauchi S."/>
            <person name="Serrano A."/>
            <person name="Linde D."/>
            <person name="Babiker R."/>
            <person name="Drula E."/>
            <person name="Ayuso-Fernandez I."/>
            <person name="Pacheco R."/>
            <person name="Padilla G."/>
            <person name="Ferreira P."/>
            <person name="Barriuso J."/>
            <person name="Kellner H."/>
            <person name="Castanera R."/>
            <person name="Alfaro M."/>
            <person name="Ramirez L."/>
            <person name="Pisabarro A.G."/>
            <person name="Kuo A."/>
            <person name="Tritt A."/>
            <person name="Lipzen A."/>
            <person name="He G."/>
            <person name="Yan M."/>
            <person name="Ng V."/>
            <person name="Cullen D."/>
            <person name="Martin F."/>
            <person name="Rosso M.-N."/>
            <person name="Henrissat B."/>
            <person name="Hibbett D."/>
            <person name="Martinez A.T."/>
            <person name="Grigoriev I.V."/>
        </authorList>
    </citation>
    <scope>NUCLEOTIDE SEQUENCE</scope>
    <source>
        <strain evidence="3">CBS 506.95</strain>
    </source>
</reference>
<comment type="caution">
    <text evidence="3">The sequence shown here is derived from an EMBL/GenBank/DDBJ whole genome shotgun (WGS) entry which is preliminary data.</text>
</comment>
<evidence type="ECO:0000256" key="1">
    <source>
        <dbReference type="ARBA" id="ARBA00022737"/>
    </source>
</evidence>
<dbReference type="PANTHER" id="PTHR10039:SF14">
    <property type="entry name" value="NACHT DOMAIN-CONTAINING PROTEIN"/>
    <property type="match status" value="1"/>
</dbReference>
<dbReference type="OrthoDB" id="5967843at2759"/>
<evidence type="ECO:0000259" key="2">
    <source>
        <dbReference type="Pfam" id="PF24883"/>
    </source>
</evidence>
<sequence>MSTNPSTNHSAITDTVSLFAGLPMFILTEIPLRLLSTTTTHLEANPINFLLGHTAPDALVDSGDRRDPPQCSPETRDSILREIKKWANSREGATLIFWLFGSAGVGKSAICQSIAEMFKRKGLLLGNFFFSRNGASTGRSNGDRLLPTLIHQLQEAIPETRSCIQNPIRRDPTIFTKTRASQMAVLYVEPLKKLKIRGFFQRHNVDLWKKVRLVVIDGLDECLDTDVQCDLLRVIAEASKALPIPVRFFIASRPEVRIKDTFYSHSSFHTVELRTIDLDQDQNARQSVSRFLLDEFAKIRKIHPYLHDSWPSEQVIQTGHSTFTVRPTVSAVQSSR</sequence>
<dbReference type="Gene3D" id="3.40.50.300">
    <property type="entry name" value="P-loop containing nucleotide triphosphate hydrolases"/>
    <property type="match status" value="1"/>
</dbReference>
<feature type="domain" description="Nephrocystin 3-like N-terminal" evidence="2">
    <location>
        <begin position="82"/>
        <end position="253"/>
    </location>
</feature>
<dbReference type="AlphaFoldDB" id="A0A9P6E3W6"/>
<dbReference type="InterPro" id="IPR056884">
    <property type="entry name" value="NPHP3-like_N"/>
</dbReference>
<dbReference type="Proteomes" id="UP000807306">
    <property type="component" value="Unassembled WGS sequence"/>
</dbReference>
<evidence type="ECO:0000313" key="4">
    <source>
        <dbReference type="Proteomes" id="UP000807306"/>
    </source>
</evidence>
<dbReference type="EMBL" id="MU157962">
    <property type="protein sequence ID" value="KAF9522074.1"/>
    <property type="molecule type" value="Genomic_DNA"/>
</dbReference>
<gene>
    <name evidence="3" type="ORF">CPB83DRAFT_141713</name>
</gene>